<feature type="domain" description="Cyanophage outer membrane protein-like beta-barrel" evidence="1">
    <location>
        <begin position="1"/>
        <end position="123"/>
    </location>
</feature>
<organism evidence="2 3">
    <name type="scientific">Cyanophage S-RIM12 isolate RW_01_0310</name>
    <dbReference type="NCBI Taxonomy" id="2790347"/>
    <lineage>
        <taxon>Viruses</taxon>
        <taxon>Duplodnaviria</taxon>
        <taxon>Heunggongvirae</taxon>
        <taxon>Uroviricota</taxon>
        <taxon>Caudoviricetes</taxon>
        <taxon>Pantevenvirales</taxon>
        <taxon>Kyanoviridae</taxon>
        <taxon>Brizovirus</taxon>
        <taxon>Brizovirus rhodeisland01</taxon>
    </lineage>
</organism>
<evidence type="ECO:0000259" key="1">
    <source>
        <dbReference type="Pfam" id="PF24653"/>
    </source>
</evidence>
<dbReference type="SUPFAM" id="SSF56925">
    <property type="entry name" value="OMPA-like"/>
    <property type="match status" value="1"/>
</dbReference>
<name>A0A1D7SQF0_9CAUD</name>
<protein>
    <recommendedName>
        <fullName evidence="1">Cyanophage outer membrane protein-like beta-barrel domain-containing protein</fullName>
    </recommendedName>
</protein>
<dbReference type="Pfam" id="PF24653">
    <property type="entry name" value="Phage_OMP"/>
    <property type="match status" value="1"/>
</dbReference>
<reference evidence="2 3" key="1">
    <citation type="journal article" date="2016" name="Environ. Microbiol.">
        <title>Genomic diversification of marine cyanophages into stable ecotypes.</title>
        <authorList>
            <person name="Marston M.F."/>
            <person name="Martiny J.B."/>
        </authorList>
    </citation>
    <scope>NUCLEOTIDE SEQUENCE [LARGE SCALE GENOMIC DNA]</scope>
    <source>
        <strain evidence="2">RW_01_0310</strain>
    </source>
</reference>
<gene>
    <name evidence="2" type="ORF">RW010310_207</name>
</gene>
<sequence length="123" mass="12302">MFKTVFAATAALFASAGAAFAGPYVNVEANSGWTGSDYSGTATDLHVGYEGAIGDSASYYVQGGASVVSPDSGESDTVPSGKAGVGVSLTEALGAYGEVSFVGSGDEDIDRGYGTKVGLKYNF</sequence>
<evidence type="ECO:0000313" key="3">
    <source>
        <dbReference type="Proteomes" id="UP000226226"/>
    </source>
</evidence>
<accession>A0A1D7SQF0</accession>
<evidence type="ECO:0000313" key="2">
    <source>
        <dbReference type="EMBL" id="AOO15907.1"/>
    </source>
</evidence>
<keyword evidence="3" id="KW-1185">Reference proteome</keyword>
<proteinExistence type="predicted"/>
<dbReference type="Proteomes" id="UP000226226">
    <property type="component" value="Segment"/>
</dbReference>
<dbReference type="EMBL" id="KX349310">
    <property type="protein sequence ID" value="AOO15907.1"/>
    <property type="molecule type" value="Genomic_DNA"/>
</dbReference>
<dbReference type="InterPro" id="IPR011250">
    <property type="entry name" value="OMP/PagP_B-barrel"/>
</dbReference>
<dbReference type="InterPro" id="IPR056410">
    <property type="entry name" value="Phage_OMP"/>
</dbReference>